<evidence type="ECO:0008006" key="7">
    <source>
        <dbReference type="Google" id="ProtNLM"/>
    </source>
</evidence>
<dbReference type="GO" id="GO:0071013">
    <property type="term" value="C:catalytic step 2 spliceosome"/>
    <property type="evidence" value="ECO:0007669"/>
    <property type="project" value="TreeGrafter"/>
</dbReference>
<comment type="subcellular location">
    <subcellularLocation>
        <location evidence="1">Nucleus</location>
    </subcellularLocation>
</comment>
<dbReference type="GO" id="GO:1902369">
    <property type="term" value="P:negative regulation of RNA catabolic process"/>
    <property type="evidence" value="ECO:0007669"/>
    <property type="project" value="TreeGrafter"/>
</dbReference>
<feature type="region of interest" description="Disordered" evidence="4">
    <location>
        <begin position="627"/>
        <end position="682"/>
    </location>
</feature>
<dbReference type="GO" id="GO:0031048">
    <property type="term" value="P:regulatory ncRNA-mediated heterochromatin formation"/>
    <property type="evidence" value="ECO:0007669"/>
    <property type="project" value="TreeGrafter"/>
</dbReference>
<protein>
    <recommendedName>
        <fullName evidence="7">Protein NRDE2 homolog</fullName>
    </recommendedName>
</protein>
<feature type="region of interest" description="Disordered" evidence="4">
    <location>
        <begin position="73"/>
        <end position="143"/>
    </location>
</feature>
<dbReference type="SUPFAM" id="SSF48452">
    <property type="entry name" value="TPR-like"/>
    <property type="match status" value="1"/>
</dbReference>
<comment type="similarity">
    <text evidence="2">Belongs to the NRDE2 family.</text>
</comment>
<dbReference type="Pfam" id="PF08424">
    <property type="entry name" value="NRDE-2"/>
    <property type="match status" value="2"/>
</dbReference>
<organism evidence="5 6">
    <name type="scientific">Solanum bulbocastanum</name>
    <name type="common">Wild potato</name>
    <dbReference type="NCBI Taxonomy" id="147425"/>
    <lineage>
        <taxon>Eukaryota</taxon>
        <taxon>Viridiplantae</taxon>
        <taxon>Streptophyta</taxon>
        <taxon>Embryophyta</taxon>
        <taxon>Tracheophyta</taxon>
        <taxon>Spermatophyta</taxon>
        <taxon>Magnoliopsida</taxon>
        <taxon>eudicotyledons</taxon>
        <taxon>Gunneridae</taxon>
        <taxon>Pentapetalae</taxon>
        <taxon>asterids</taxon>
        <taxon>lamiids</taxon>
        <taxon>Solanales</taxon>
        <taxon>Solanaceae</taxon>
        <taxon>Solanoideae</taxon>
        <taxon>Solaneae</taxon>
        <taxon>Solanum</taxon>
    </lineage>
</organism>
<dbReference type="PANTHER" id="PTHR13471">
    <property type="entry name" value="TETRATRICOPEPTIDE-LIKE HELICAL"/>
    <property type="match status" value="1"/>
</dbReference>
<dbReference type="SMART" id="SM00386">
    <property type="entry name" value="HAT"/>
    <property type="match status" value="3"/>
</dbReference>
<feature type="compositionally biased region" description="Acidic residues" evidence="4">
    <location>
        <begin position="666"/>
        <end position="682"/>
    </location>
</feature>
<accession>A0AAN8U375</accession>
<reference evidence="5 6" key="1">
    <citation type="submission" date="2024-02" db="EMBL/GenBank/DDBJ databases">
        <title>de novo genome assembly of Solanum bulbocastanum strain 11H21.</title>
        <authorList>
            <person name="Hosaka A.J."/>
        </authorList>
    </citation>
    <scope>NUCLEOTIDE SEQUENCE [LARGE SCALE GENOMIC DNA]</scope>
    <source>
        <tissue evidence="5">Young leaves</tissue>
    </source>
</reference>
<dbReference type="Proteomes" id="UP001371456">
    <property type="component" value="Unassembled WGS sequence"/>
</dbReference>
<feature type="compositionally biased region" description="Basic and acidic residues" evidence="4">
    <location>
        <begin position="627"/>
        <end position="638"/>
    </location>
</feature>
<evidence type="ECO:0000256" key="4">
    <source>
        <dbReference type="SAM" id="MobiDB-lite"/>
    </source>
</evidence>
<feature type="compositionally biased region" description="Basic and acidic residues" evidence="4">
    <location>
        <begin position="84"/>
        <end position="118"/>
    </location>
</feature>
<evidence type="ECO:0000313" key="6">
    <source>
        <dbReference type="Proteomes" id="UP001371456"/>
    </source>
</evidence>
<dbReference type="Gene3D" id="1.25.40.10">
    <property type="entry name" value="Tetratricopeptide repeat domain"/>
    <property type="match status" value="2"/>
</dbReference>
<gene>
    <name evidence="5" type="ORF">RDI58_008320</name>
</gene>
<evidence type="ECO:0000256" key="3">
    <source>
        <dbReference type="ARBA" id="ARBA00023242"/>
    </source>
</evidence>
<keyword evidence="3" id="KW-0539">Nucleus</keyword>
<evidence type="ECO:0000256" key="2">
    <source>
        <dbReference type="ARBA" id="ARBA00009265"/>
    </source>
</evidence>
<evidence type="ECO:0000256" key="1">
    <source>
        <dbReference type="ARBA" id="ARBA00004123"/>
    </source>
</evidence>
<dbReference type="InterPro" id="IPR003107">
    <property type="entry name" value="HAT"/>
</dbReference>
<evidence type="ECO:0000313" key="5">
    <source>
        <dbReference type="EMBL" id="KAK6794867.1"/>
    </source>
</evidence>
<comment type="caution">
    <text evidence="5">The sequence shown here is derived from an EMBL/GenBank/DDBJ whole genome shotgun (WGS) entry which is preliminary data.</text>
</comment>
<dbReference type="InterPro" id="IPR011990">
    <property type="entry name" value="TPR-like_helical_dom_sf"/>
</dbReference>
<dbReference type="PANTHER" id="PTHR13471:SF0">
    <property type="entry name" value="NUCLEAR EXOSOME REGULATOR NRDE2"/>
    <property type="match status" value="1"/>
</dbReference>
<dbReference type="InterPro" id="IPR013633">
    <property type="entry name" value="NRDE-2"/>
</dbReference>
<name>A0AAN8U375_SOLBU</name>
<proteinExistence type="inferred from homology"/>
<dbReference type="EMBL" id="JBANQN010000003">
    <property type="protein sequence ID" value="KAK6794867.1"/>
    <property type="molecule type" value="Genomic_DNA"/>
</dbReference>
<dbReference type="GO" id="GO:0006396">
    <property type="term" value="P:RNA processing"/>
    <property type="evidence" value="ECO:0007669"/>
    <property type="project" value="InterPro"/>
</dbReference>
<keyword evidence="6" id="KW-1185">Reference proteome</keyword>
<feature type="compositionally biased region" description="Basic residues" evidence="4">
    <location>
        <begin position="119"/>
        <end position="132"/>
    </location>
</feature>
<sequence length="1288" mass="147022">MEKMETEIAMEEIEEAPKNSSLFPVFPQTQISSASNPTTSYDAVPEWLRNSSFTTDISVINDAVSTNYGNVQFQENPEEDEGVDVEKENQKGEGARYELLHSSGSERGHSTSSDDGRDSKKKKRKKKRKKSHRSSDDRPLYDYALSSSRKPEVRTWASSAAANVKDYYFDSRGDRDNLAFGSIYRMDVARYKLHNLRKTSELKYYRQNDKRNFERDIDIDALDSKLRSGGRYWSGTYAAIEHHKNLKRLRILTPLKPMMNIPADFVSLSDEGKLEEGIRGDAISGNAVVEESLEDEVYRKTKEFNKMTRERPHDAQIWLGFAQFQDKVASMQPQKGARLQTLEKKISILEKATELNPDSEDLLLSLMNAYQSRDSIDDLIIRWEKILIQNSGSCTLWREFLQVVQGDFSRFKVSEVRKMYANAIQALSGAWTKQHRQGIRVLRAPSLDSVGRWSIGVDMKDNCMQLLGKGEDSERAPGGTWQGLAQEILLYAFPRTSLIFGENLTIGAALPRKNEICIDLMSISNVSGGANSPSMDPAIVRLELGLVNTFLSLCRFEWQAGYRELSTALFQAQIEYSLFCPSLLLSEQSKQRLFEHFWNSNGARVGEDGALGWSKWLEKEEELRQRAMKEESSHDSEKGGWTGWSEPLSKSKEKNEAIENITETDGALDELEDESEMKDDEQKDDTEALLKMLGIDATAEANCEIKDTRTWTRWSEEEVARDSKEWMPVHAKNGISHSEDPADAEGDEQLLRVIAYEDLSDYLFSIISEEARFSLVSQFIDFYGGRMAQWTCTNSSSWAEKNLSLEAIPDSLFDELRRMHDVLTKKGRNQTDTSLEQVFSSSDDISMRTSMMRFIRNATLLCCTIFPQNHILEEAVLIAEELSNTVMNTSSCSVTPCRTLAKSLLKSNRQDVLLCGVYARREAVFGNIDHARKIFDMALSSIDGLPQQGVQTNASLLHLWYAEVEFANGTHGGSGSSESSLRAMHILSCLGSGTKYSLYRCKPSSLQQLKARQGFKEQVNMLHSSWTRGLIDDNSVALICSAALLEEITIGWTEGVQILEQAFTMVLPDLFLIEYYHLTDGYCNDLTVERRRHSHHLECLFNFYMRMLCRHHQEMKLSKLWEYIVKGLDIYPCSPSLYNALVEIGHLYASPNKLRWIFDEKFQKKPSLVAWLFALSFDMSRGGTEHRIRRLFERALENEKLRNSVLVWRLYIAYESDIACNPSAARRAFFRAIHACPWSKRLWLDGFIKLNSVLTAKELSDLQEVMRDKELNLRTDIYEILLQDDLES</sequence>